<evidence type="ECO:0000256" key="2">
    <source>
        <dbReference type="ARBA" id="ARBA00012925"/>
    </source>
</evidence>
<dbReference type="InterPro" id="IPR023561">
    <property type="entry name" value="Carbonic_anhydrase_a-class"/>
</dbReference>
<dbReference type="AlphaFoldDB" id="A0A6P6QID9"/>
<reference evidence="10" key="1">
    <citation type="submission" date="2025-08" db="UniProtKB">
        <authorList>
            <consortium name="RefSeq"/>
        </authorList>
    </citation>
    <scope>IDENTIFICATION</scope>
    <source>
        <strain evidence="10">Wakin</strain>
        <tissue evidence="10">Muscle</tissue>
    </source>
</reference>
<comment type="cofactor">
    <cofactor evidence="7">
        <name>Zn(2+)</name>
        <dbReference type="ChEBI" id="CHEBI:29105"/>
    </cofactor>
</comment>
<keyword evidence="9" id="KW-1185">Reference proteome</keyword>
<dbReference type="GO" id="GO:0004089">
    <property type="term" value="F:carbonate dehydratase activity"/>
    <property type="evidence" value="ECO:0007669"/>
    <property type="project" value="UniProtKB-UniRule"/>
</dbReference>
<dbReference type="InterPro" id="IPR001148">
    <property type="entry name" value="CA_dom"/>
</dbReference>
<proteinExistence type="inferred from homology"/>
<organism evidence="9 10">
    <name type="scientific">Carassius auratus</name>
    <name type="common">Goldfish</name>
    <dbReference type="NCBI Taxonomy" id="7957"/>
    <lineage>
        <taxon>Eukaryota</taxon>
        <taxon>Metazoa</taxon>
        <taxon>Chordata</taxon>
        <taxon>Craniata</taxon>
        <taxon>Vertebrata</taxon>
        <taxon>Euteleostomi</taxon>
        <taxon>Actinopterygii</taxon>
        <taxon>Neopterygii</taxon>
        <taxon>Teleostei</taxon>
        <taxon>Ostariophysi</taxon>
        <taxon>Cypriniformes</taxon>
        <taxon>Cyprinidae</taxon>
        <taxon>Cyprininae</taxon>
        <taxon>Carassius</taxon>
    </lineage>
</organism>
<dbReference type="Gene3D" id="3.10.200.10">
    <property type="entry name" value="Alpha carbonic anhydrase"/>
    <property type="match status" value="1"/>
</dbReference>
<keyword evidence="6 7" id="KW-0456">Lyase</keyword>
<dbReference type="PROSITE" id="PS51144">
    <property type="entry name" value="ALPHA_CA_2"/>
    <property type="match status" value="1"/>
</dbReference>
<evidence type="ECO:0000259" key="8">
    <source>
        <dbReference type="PROSITE" id="PS51144"/>
    </source>
</evidence>
<evidence type="ECO:0000256" key="4">
    <source>
        <dbReference type="ARBA" id="ARBA00022833"/>
    </source>
</evidence>
<dbReference type="RefSeq" id="XP_026133102.1">
    <property type="nucleotide sequence ID" value="XM_026277317.1"/>
</dbReference>
<name>A0A6P6QID9_CARAU</name>
<dbReference type="GO" id="GO:0005886">
    <property type="term" value="C:plasma membrane"/>
    <property type="evidence" value="ECO:0007669"/>
    <property type="project" value="TreeGrafter"/>
</dbReference>
<comment type="function">
    <text evidence="7">Reversible hydration of carbon dioxide.</text>
</comment>
<keyword evidence="5" id="KW-0325">Glycoprotein</keyword>
<keyword evidence="3 7" id="KW-0479">Metal-binding</keyword>
<evidence type="ECO:0000256" key="1">
    <source>
        <dbReference type="ARBA" id="ARBA00010718"/>
    </source>
</evidence>
<keyword evidence="7" id="KW-0732">Signal</keyword>
<keyword evidence="4 7" id="KW-0862">Zinc</keyword>
<evidence type="ECO:0000256" key="7">
    <source>
        <dbReference type="RuleBase" id="RU367011"/>
    </source>
</evidence>
<protein>
    <recommendedName>
        <fullName evidence="2 7">Carbonic anhydrase</fullName>
        <ecNumber evidence="2 7">4.2.1.1</ecNumber>
    </recommendedName>
</protein>
<comment type="catalytic activity">
    <reaction evidence="7">
        <text>hydrogencarbonate + H(+) = CO2 + H2O</text>
        <dbReference type="Rhea" id="RHEA:10748"/>
        <dbReference type="ChEBI" id="CHEBI:15377"/>
        <dbReference type="ChEBI" id="CHEBI:15378"/>
        <dbReference type="ChEBI" id="CHEBI:16526"/>
        <dbReference type="ChEBI" id="CHEBI:17544"/>
        <dbReference type="EC" id="4.2.1.1"/>
    </reaction>
</comment>
<comment type="similarity">
    <text evidence="1 7">Belongs to the alpha-carbonic anhydrase family.</text>
</comment>
<dbReference type="Pfam" id="PF00194">
    <property type="entry name" value="Carb_anhydrase"/>
    <property type="match status" value="1"/>
</dbReference>
<evidence type="ECO:0000313" key="9">
    <source>
        <dbReference type="Proteomes" id="UP000515129"/>
    </source>
</evidence>
<feature type="signal peptide" evidence="7">
    <location>
        <begin position="1"/>
        <end position="22"/>
    </location>
</feature>
<dbReference type="EC" id="4.2.1.1" evidence="2 7"/>
<dbReference type="GO" id="GO:0008270">
    <property type="term" value="F:zinc ion binding"/>
    <property type="evidence" value="ECO:0007669"/>
    <property type="project" value="UniProtKB-UniRule"/>
</dbReference>
<accession>A0A6P6QID9</accession>
<dbReference type="FunFam" id="3.10.200.10:FF:000003">
    <property type="entry name" value="Carbonic anhydrase 12"/>
    <property type="match status" value="1"/>
</dbReference>
<evidence type="ECO:0000313" key="10">
    <source>
        <dbReference type="RefSeq" id="XP_026133102.1"/>
    </source>
</evidence>
<sequence>MVNVFITCLAACLLHILPSAPTSISWCYHKASCSDLVWPIIAEKDCNGTQQSPIDIVTTNVQANTTLTPFTFTGYNQDATLTEITNTGTTIQVTLDHKKMHVEGGGLPGLFASTQFHFHWGNGSTTPGSEHRVNGKQYPMELHIVSKAEHNGSLPNDSILAAFGFFIEASNDTGKPESWKILTSNLTEIASAGDKTRVSDKLTMDDLLSGVDRTKYYRYLGSLTTPNCDEGVIWTIFKDPIKVSQDLIDLFTTTVYINKTSNSPLMTNTFRGVQPINGRIVMSQIAGTKITGLLMPTSANKTSAIIMPTSANKTTASIKPTSANKTTAIIKPTSANKTTAIIMPTSANKTTASIKPTSANKTTAIIKPTSANKTTAIIMPTSANKTTASIKPTSANKTTASIKPTPATKTTAIIKPTSATKTTGLKPKLGLKTTRILKPASTATTLSQAYIFPLSVVMLYVVLSL</sequence>
<dbReference type="PANTHER" id="PTHR18952">
    <property type="entry name" value="CARBONIC ANHYDRASE"/>
    <property type="match status" value="1"/>
</dbReference>
<dbReference type="OrthoDB" id="429145at2759"/>
<dbReference type="KEGG" id="caua:113111993"/>
<evidence type="ECO:0000256" key="3">
    <source>
        <dbReference type="ARBA" id="ARBA00022723"/>
    </source>
</evidence>
<dbReference type="SMART" id="SM01057">
    <property type="entry name" value="Carb_anhydrase"/>
    <property type="match status" value="1"/>
</dbReference>
<dbReference type="InterPro" id="IPR018338">
    <property type="entry name" value="Carbonic_anhydrase_a-class_CS"/>
</dbReference>
<feature type="chain" id="PRO_5028503409" description="Carbonic anhydrase" evidence="7">
    <location>
        <begin position="23"/>
        <end position="465"/>
    </location>
</feature>
<dbReference type="SUPFAM" id="SSF51069">
    <property type="entry name" value="Carbonic anhydrase"/>
    <property type="match status" value="1"/>
</dbReference>
<dbReference type="Proteomes" id="UP000515129">
    <property type="component" value="Chromosome 12"/>
</dbReference>
<feature type="domain" description="Alpha-carbonic anhydrase" evidence="8">
    <location>
        <begin position="24"/>
        <end position="285"/>
    </location>
</feature>
<evidence type="ECO:0000256" key="5">
    <source>
        <dbReference type="ARBA" id="ARBA00023180"/>
    </source>
</evidence>
<dbReference type="GeneID" id="113111993"/>
<dbReference type="PANTHER" id="PTHR18952:SF200">
    <property type="entry name" value="CARBONIC ANHYDRASE"/>
    <property type="match status" value="1"/>
</dbReference>
<dbReference type="PROSITE" id="PS00162">
    <property type="entry name" value="ALPHA_CA_1"/>
    <property type="match status" value="1"/>
</dbReference>
<dbReference type="InterPro" id="IPR036398">
    <property type="entry name" value="CA_dom_sf"/>
</dbReference>
<gene>
    <name evidence="10" type="primary">LOC113111993</name>
</gene>
<evidence type="ECO:0000256" key="6">
    <source>
        <dbReference type="ARBA" id="ARBA00023239"/>
    </source>
</evidence>